<accession>A0A1F4SAA1</accession>
<keyword evidence="5" id="KW-0411">Iron-sulfur</keyword>
<dbReference type="PANTHER" id="PTHR24960:SF79">
    <property type="entry name" value="PHOTOSYSTEM I IRON-SULFUR CENTER"/>
    <property type="match status" value="1"/>
</dbReference>
<dbReference type="GO" id="GO:0046872">
    <property type="term" value="F:metal ion binding"/>
    <property type="evidence" value="ECO:0007669"/>
    <property type="project" value="UniProtKB-KW"/>
</dbReference>
<sequence>MNRFEELKSIFEKSQYFKIVCGAGNEDAEEVRKLSLLYTLAGALGIDISANLDVVKSSVLGVNQAYEIAPKLGIELRTRPFINVSIGMRGDPHIRKANVAQAKCLHCGACLSVCVQNAISNEHQIIEKRCIGCGECSKICPSSAVQFFDKRRELDKILPACLVNGVETFELHAIISDDDSVMQDWKLVNKYLKNNYISMCLDRSQLSDIHLLKRIKDALAFAPDRMIIQADGVPMSGGSDDYNTTLQAVAISDIVRKSKLPVIILASGGTNSRTGELCHLCGVKVNGVSIGTYARKLVAEFINHKDFDSDLRILKKGLVIAKKLVDQNLEAISG</sequence>
<organism evidence="7 8">
    <name type="scientific">candidate division WOR-1 bacterium RIFOXYB2_FULL_36_35</name>
    <dbReference type="NCBI Taxonomy" id="1802578"/>
    <lineage>
        <taxon>Bacteria</taxon>
        <taxon>Bacillati</taxon>
        <taxon>Saganbacteria</taxon>
    </lineage>
</organism>
<keyword evidence="4" id="KW-0408">Iron</keyword>
<dbReference type="PROSITE" id="PS51379">
    <property type="entry name" value="4FE4S_FER_2"/>
    <property type="match status" value="2"/>
</dbReference>
<dbReference type="GO" id="GO:0051539">
    <property type="term" value="F:4 iron, 4 sulfur cluster binding"/>
    <property type="evidence" value="ECO:0007669"/>
    <property type="project" value="UniProtKB-KW"/>
</dbReference>
<name>A0A1F4SAA1_UNCSA</name>
<dbReference type="Gene3D" id="3.30.70.20">
    <property type="match status" value="1"/>
</dbReference>
<protein>
    <recommendedName>
        <fullName evidence="6">4Fe-4S ferredoxin-type domain-containing protein</fullName>
    </recommendedName>
</protein>
<evidence type="ECO:0000313" key="8">
    <source>
        <dbReference type="Proteomes" id="UP000177905"/>
    </source>
</evidence>
<evidence type="ECO:0000256" key="3">
    <source>
        <dbReference type="ARBA" id="ARBA00022723"/>
    </source>
</evidence>
<dbReference type="AlphaFoldDB" id="A0A1F4SAA1"/>
<dbReference type="SUPFAM" id="SSF54862">
    <property type="entry name" value="4Fe-4S ferredoxins"/>
    <property type="match status" value="1"/>
</dbReference>
<proteinExistence type="predicted"/>
<keyword evidence="2" id="KW-0004">4Fe-4S</keyword>
<dbReference type="InterPro" id="IPR017896">
    <property type="entry name" value="4Fe4S_Fe-S-bd"/>
</dbReference>
<evidence type="ECO:0000313" key="7">
    <source>
        <dbReference type="EMBL" id="OGC16653.1"/>
    </source>
</evidence>
<evidence type="ECO:0000259" key="6">
    <source>
        <dbReference type="PROSITE" id="PS51379"/>
    </source>
</evidence>
<dbReference type="InterPro" id="IPR021039">
    <property type="entry name" value="Fe-S-bd_prot_LdpA_C"/>
</dbReference>
<comment type="caution">
    <text evidence="7">The sequence shown here is derived from an EMBL/GenBank/DDBJ whole genome shotgun (WGS) entry which is preliminary data.</text>
</comment>
<dbReference type="Pfam" id="PF00037">
    <property type="entry name" value="Fer4"/>
    <property type="match status" value="1"/>
</dbReference>
<dbReference type="InterPro" id="IPR017900">
    <property type="entry name" value="4Fe4S_Fe_S_CS"/>
</dbReference>
<dbReference type="Pfam" id="PF12617">
    <property type="entry name" value="LdpA_C"/>
    <property type="match status" value="1"/>
</dbReference>
<dbReference type="PROSITE" id="PS00198">
    <property type="entry name" value="4FE4S_FER_1"/>
    <property type="match status" value="1"/>
</dbReference>
<gene>
    <name evidence="7" type="ORF">A2290_03500</name>
</gene>
<evidence type="ECO:0000256" key="5">
    <source>
        <dbReference type="ARBA" id="ARBA00023014"/>
    </source>
</evidence>
<feature type="domain" description="4Fe-4S ferredoxin-type" evidence="6">
    <location>
        <begin position="95"/>
        <end position="120"/>
    </location>
</feature>
<feature type="domain" description="4Fe-4S ferredoxin-type" evidence="6">
    <location>
        <begin position="121"/>
        <end position="150"/>
    </location>
</feature>
<evidence type="ECO:0000256" key="2">
    <source>
        <dbReference type="ARBA" id="ARBA00022485"/>
    </source>
</evidence>
<dbReference type="PANTHER" id="PTHR24960">
    <property type="entry name" value="PHOTOSYSTEM I IRON-SULFUR CENTER-RELATED"/>
    <property type="match status" value="1"/>
</dbReference>
<dbReference type="InterPro" id="IPR050157">
    <property type="entry name" value="PSI_iron-sulfur_center"/>
</dbReference>
<dbReference type="Proteomes" id="UP000177905">
    <property type="component" value="Unassembled WGS sequence"/>
</dbReference>
<evidence type="ECO:0000256" key="4">
    <source>
        <dbReference type="ARBA" id="ARBA00023004"/>
    </source>
</evidence>
<evidence type="ECO:0000256" key="1">
    <source>
        <dbReference type="ARBA" id="ARBA00001966"/>
    </source>
</evidence>
<reference evidence="7 8" key="1">
    <citation type="journal article" date="2016" name="Nat. Commun.">
        <title>Thousands of microbial genomes shed light on interconnected biogeochemical processes in an aquifer system.</title>
        <authorList>
            <person name="Anantharaman K."/>
            <person name="Brown C.T."/>
            <person name="Hug L.A."/>
            <person name="Sharon I."/>
            <person name="Castelle C.J."/>
            <person name="Probst A.J."/>
            <person name="Thomas B.C."/>
            <person name="Singh A."/>
            <person name="Wilkins M.J."/>
            <person name="Karaoz U."/>
            <person name="Brodie E.L."/>
            <person name="Williams K.H."/>
            <person name="Hubbard S.S."/>
            <person name="Banfield J.F."/>
        </authorList>
    </citation>
    <scope>NUCLEOTIDE SEQUENCE [LARGE SCALE GENOMIC DNA]</scope>
</reference>
<comment type="cofactor">
    <cofactor evidence="1">
        <name>[4Fe-4S] cluster</name>
        <dbReference type="ChEBI" id="CHEBI:49883"/>
    </cofactor>
</comment>
<dbReference type="EMBL" id="MEUA01000005">
    <property type="protein sequence ID" value="OGC16653.1"/>
    <property type="molecule type" value="Genomic_DNA"/>
</dbReference>
<keyword evidence="3" id="KW-0479">Metal-binding</keyword>